<dbReference type="SUPFAM" id="SSF53098">
    <property type="entry name" value="Ribonuclease H-like"/>
    <property type="match status" value="1"/>
</dbReference>
<evidence type="ECO:0000313" key="6">
    <source>
        <dbReference type="EMBL" id="QTR54004.1"/>
    </source>
</evidence>
<evidence type="ECO:0000313" key="3">
    <source>
        <dbReference type="EMBL" id="QTR52542.1"/>
    </source>
</evidence>
<keyword evidence="9" id="KW-1185">Reference proteome</keyword>
<dbReference type="KEGG" id="tun:J9260_03870"/>
<proteinExistence type="predicted"/>
<dbReference type="EMBL" id="CP072793">
    <property type="protein sequence ID" value="QTR52112.1"/>
    <property type="molecule type" value="Genomic_DNA"/>
</dbReference>
<dbReference type="KEGG" id="tun:J9260_18070"/>
<evidence type="ECO:0000313" key="9">
    <source>
        <dbReference type="Proteomes" id="UP000672009"/>
    </source>
</evidence>
<evidence type="ECO:0000313" key="2">
    <source>
        <dbReference type="EMBL" id="QTR52112.1"/>
    </source>
</evidence>
<dbReference type="EMBL" id="CP072793">
    <property type="protein sequence ID" value="QTR53361.1"/>
    <property type="molecule type" value="Genomic_DNA"/>
</dbReference>
<dbReference type="KEGG" id="tun:J9260_10145"/>
<dbReference type="KEGG" id="tun:J9260_00590"/>
<dbReference type="EMBL" id="CP072793">
    <property type="protein sequence ID" value="QTR54004.1"/>
    <property type="molecule type" value="Genomic_DNA"/>
</dbReference>
<dbReference type="KEGG" id="tun:J9260_02635"/>
<dbReference type="EMBL" id="CP072793">
    <property type="protein sequence ID" value="QTR53622.1"/>
    <property type="molecule type" value="Genomic_DNA"/>
</dbReference>
<protein>
    <submittedName>
        <fullName evidence="3">Transposase</fullName>
    </submittedName>
</protein>
<gene>
    <name evidence="5" type="ORF">J9260_00590</name>
    <name evidence="6" type="ORF">J9260_02635</name>
    <name evidence="7" type="ORF">J9260_03870</name>
    <name evidence="2" type="ORF">J9260_10145</name>
    <name evidence="3" type="ORF">J9260_12550</name>
    <name evidence="4" type="ORF">J9260_16920</name>
    <name evidence="8" type="ORF">J9260_18070</name>
</gene>
<dbReference type="InterPro" id="IPR012337">
    <property type="entry name" value="RNaseH-like_sf"/>
</dbReference>
<organism evidence="3 9">
    <name type="scientific">Thiothrix unzii</name>
    <dbReference type="NCBI Taxonomy" id="111769"/>
    <lineage>
        <taxon>Bacteria</taxon>
        <taxon>Pseudomonadati</taxon>
        <taxon>Pseudomonadota</taxon>
        <taxon>Gammaproteobacteria</taxon>
        <taxon>Thiotrichales</taxon>
        <taxon>Thiotrichaceae</taxon>
        <taxon>Thiothrix</taxon>
    </lineage>
</organism>
<dbReference type="AlphaFoldDB" id="A0A975F794"/>
<accession>A0A975F794</accession>
<sequence>MNQTRLDLYTDYLTVTFGYATATGLSQLLDGEISHDAISRFLSGDEYTSKDLWKQVKKTVREVESADGILIIDDTVQEKPYMDENDLICWHYDHCKGRNIKGINLLNCLYHSNGASIPVAFELIRKPFRFCDINTRQEKRCSDVTKNEQMRSMIDTCIQNQLTFSWVLSDIWFASAENMEHIKEKRQKDFIMALKSNRLVALSEVDSKAKRYTRLDQLVWTEQKAIKGWLKGLTFPVKLARQVFTNKDGSSGILYLVCSRLAAEWDEITTTYQKRWKVEVFHKSLKSNAAFAKSPAHTAKTQANHLFASIVAVFKMECLTISKHLNHFALRSKLYAKAIRGAFDELQVLRAA</sequence>
<evidence type="ECO:0000313" key="8">
    <source>
        <dbReference type="EMBL" id="QTR55400.1"/>
    </source>
</evidence>
<geneLocation type="plasmid" evidence="8 9">
    <name>pTunz2</name>
</geneLocation>
<reference evidence="3" key="1">
    <citation type="submission" date="2021-04" db="EMBL/GenBank/DDBJ databases">
        <title>Genomics, taxonomy and metabolism of representatives of sulfur bacteria of the genus Thiothrix: Thiothrix fructosivorans QT, Thiothrix unzii A1T and three new species, Thiothrix subterranea sp. nov., Thiothrix litoralis sp. nov. and 'Candidatus Thiothrix anitrata' sp. nov.</title>
        <authorList>
            <person name="Ravin N.V."/>
            <person name="Smolyakov D."/>
            <person name="Rudenko T.S."/>
            <person name="Mardanov A.V."/>
            <person name="Beletsky A.V."/>
            <person name="Markov N.D."/>
            <person name="Fomenkov A.I."/>
            <person name="Roberts R.J."/>
            <person name="Karnachuk O.V."/>
            <person name="Novikov A."/>
            <person name="Grabovich M.Y."/>
        </authorList>
    </citation>
    <scope>NUCLEOTIDE SEQUENCE</scope>
    <source>
        <strain evidence="3">A1</strain>
        <plasmid evidence="8">pTunz2</plasmid>
    </source>
</reference>
<dbReference type="Proteomes" id="UP000672009">
    <property type="component" value="Chromosome"/>
</dbReference>
<dbReference type="RefSeq" id="WP_210217672.1">
    <property type="nucleotide sequence ID" value="NZ_CP072793.1"/>
</dbReference>
<name>A0A975F794_9GAMM</name>
<evidence type="ECO:0000313" key="5">
    <source>
        <dbReference type="EMBL" id="QTR53622.1"/>
    </source>
</evidence>
<dbReference type="KEGG" id="tun:J9260_16920"/>
<keyword evidence="8" id="KW-0614">Plasmid</keyword>
<evidence type="ECO:0000259" key="1">
    <source>
        <dbReference type="Pfam" id="PF13546"/>
    </source>
</evidence>
<dbReference type="EMBL" id="CP072795">
    <property type="protein sequence ID" value="QTR55400.1"/>
    <property type="molecule type" value="Genomic_DNA"/>
</dbReference>
<feature type="domain" description="Transposase IS701-like DDE" evidence="1">
    <location>
        <begin position="8"/>
        <end position="212"/>
    </location>
</feature>
<evidence type="ECO:0000313" key="4">
    <source>
        <dbReference type="EMBL" id="QTR53361.1"/>
    </source>
</evidence>
<dbReference type="EMBL" id="CP072793">
    <property type="protein sequence ID" value="QTR54241.1"/>
    <property type="molecule type" value="Genomic_DNA"/>
</dbReference>
<dbReference type="KEGG" id="tun:J9260_12550"/>
<evidence type="ECO:0000313" key="7">
    <source>
        <dbReference type="EMBL" id="QTR54241.1"/>
    </source>
</evidence>
<dbReference type="InterPro" id="IPR038721">
    <property type="entry name" value="IS701-like_DDE_dom"/>
</dbReference>
<dbReference type="EMBL" id="CP072793">
    <property type="protein sequence ID" value="QTR52542.1"/>
    <property type="molecule type" value="Genomic_DNA"/>
</dbReference>
<dbReference type="Proteomes" id="UP000672009">
    <property type="component" value="Plasmid pTunz2"/>
</dbReference>
<dbReference type="Pfam" id="PF13546">
    <property type="entry name" value="DDE_5"/>
    <property type="match status" value="1"/>
</dbReference>